<feature type="domain" description="CS" evidence="6">
    <location>
        <begin position="302"/>
        <end position="407"/>
    </location>
</feature>
<evidence type="ECO:0000256" key="3">
    <source>
        <dbReference type="ARBA" id="ARBA00018915"/>
    </source>
</evidence>
<protein>
    <recommendedName>
        <fullName evidence="3">NudC domain-containing protein 1</fullName>
    </recommendedName>
</protein>
<dbReference type="PANTHER" id="PTHR21664">
    <property type="entry name" value="CHRONIC MYELOGENOUS LEUKEMIA TUMOR ANTIGEN 66"/>
    <property type="match status" value="1"/>
</dbReference>
<dbReference type="Gene3D" id="2.60.40.790">
    <property type="match status" value="1"/>
</dbReference>
<proteinExistence type="predicted"/>
<dbReference type="InterPro" id="IPR008978">
    <property type="entry name" value="HSP20-like_chaperone"/>
</dbReference>
<dbReference type="CDD" id="cd06467">
    <property type="entry name" value="p23_NUDC_like"/>
    <property type="match status" value="1"/>
</dbReference>
<accession>A0A8H5LKF9</accession>
<evidence type="ECO:0000313" key="7">
    <source>
        <dbReference type="EMBL" id="KAF5360472.1"/>
    </source>
</evidence>
<dbReference type="InterPro" id="IPR037895">
    <property type="entry name" value="NUDCD1"/>
</dbReference>
<evidence type="ECO:0000256" key="5">
    <source>
        <dbReference type="ARBA" id="ARBA00023242"/>
    </source>
</evidence>
<dbReference type="Pfam" id="PF04969">
    <property type="entry name" value="CS"/>
    <property type="match status" value="1"/>
</dbReference>
<evidence type="ECO:0000256" key="4">
    <source>
        <dbReference type="ARBA" id="ARBA00022490"/>
    </source>
</evidence>
<name>A0A8H5LKF9_9AGAR</name>
<reference evidence="7 8" key="1">
    <citation type="journal article" date="2020" name="ISME J.">
        <title>Uncovering the hidden diversity of litter-decomposition mechanisms in mushroom-forming fungi.</title>
        <authorList>
            <person name="Floudas D."/>
            <person name="Bentzer J."/>
            <person name="Ahren D."/>
            <person name="Johansson T."/>
            <person name="Persson P."/>
            <person name="Tunlid A."/>
        </authorList>
    </citation>
    <scope>NUCLEOTIDE SEQUENCE [LARGE SCALE GENOMIC DNA]</scope>
    <source>
        <strain evidence="7 8">CBS 146.42</strain>
    </source>
</reference>
<dbReference type="Proteomes" id="UP000559027">
    <property type="component" value="Unassembled WGS sequence"/>
</dbReference>
<dbReference type="AlphaFoldDB" id="A0A8H5LKF9"/>
<dbReference type="InterPro" id="IPR007052">
    <property type="entry name" value="CS_dom"/>
</dbReference>
<keyword evidence="5" id="KW-0539">Nucleus</keyword>
<dbReference type="GO" id="GO:0005634">
    <property type="term" value="C:nucleus"/>
    <property type="evidence" value="ECO:0007669"/>
    <property type="project" value="UniProtKB-SubCell"/>
</dbReference>
<dbReference type="SUPFAM" id="SSF49764">
    <property type="entry name" value="HSP20-like chaperones"/>
    <property type="match status" value="1"/>
</dbReference>
<dbReference type="PANTHER" id="PTHR21664:SF1">
    <property type="entry name" value="NUDC DOMAIN-CONTAINING PROTEIN 1"/>
    <property type="match status" value="1"/>
</dbReference>
<gene>
    <name evidence="7" type="ORF">D9756_004720</name>
</gene>
<evidence type="ECO:0000256" key="1">
    <source>
        <dbReference type="ARBA" id="ARBA00004123"/>
    </source>
</evidence>
<organism evidence="7 8">
    <name type="scientific">Leucocoprinus leucothites</name>
    <dbReference type="NCBI Taxonomy" id="201217"/>
    <lineage>
        <taxon>Eukaryota</taxon>
        <taxon>Fungi</taxon>
        <taxon>Dikarya</taxon>
        <taxon>Basidiomycota</taxon>
        <taxon>Agaricomycotina</taxon>
        <taxon>Agaricomycetes</taxon>
        <taxon>Agaricomycetidae</taxon>
        <taxon>Agaricales</taxon>
        <taxon>Agaricineae</taxon>
        <taxon>Agaricaceae</taxon>
        <taxon>Leucocoprinus</taxon>
    </lineage>
</organism>
<evidence type="ECO:0000313" key="8">
    <source>
        <dbReference type="Proteomes" id="UP000559027"/>
    </source>
</evidence>
<comment type="subcellular location">
    <subcellularLocation>
        <location evidence="2">Cytoplasm</location>
    </subcellularLocation>
    <subcellularLocation>
        <location evidence="1">Nucleus</location>
    </subcellularLocation>
</comment>
<keyword evidence="8" id="KW-1185">Reference proteome</keyword>
<dbReference type="OrthoDB" id="428655at2759"/>
<comment type="caution">
    <text evidence="7">The sequence shown here is derived from an EMBL/GenBank/DDBJ whole genome shotgun (WGS) entry which is preliminary data.</text>
</comment>
<dbReference type="EMBL" id="JAACJO010000003">
    <property type="protein sequence ID" value="KAF5360472.1"/>
    <property type="molecule type" value="Genomic_DNA"/>
</dbReference>
<sequence length="650" mass="71282">MDGDFFHPDKALLNPKFEGYKLHILPQENAVLQFPLTNRPTQAATSGKAPLSFQEVQSRITHNHLAIHSESGRGVYVDADYNVILVDLGQDRLSPSMRIIFEFPKPLQSEAIRTEVHREYPSASFITSTSLLTSDGQGTIYVLALPDSSQTGHATLVGSFVLPSTGSESVDSPFRIHHVHQPSPLHVIATLSSRLYPSNPPVSTSGRHHNPVEFDVWGVKISLLDVHADDTPARMEILWHRRGEEVPMYVAFVESYGLHLLLGGSDYRKLDTPPLPTYEPTPDEIAPIPRADELSVPSNLPQRPPPYSWTQTSDSVTVAIPLPSTTPKERIRVLFSPTTLTCHVDLDPSLPMPLGAVLPRYSAKKLWDDISPSSSFWTFDRQAERSYGILSLHIEKQNEDTRWSHVFASAGTDSAADEDIDVPETLDPSELWNIREALEKYTAALQGEDISGLGLGQGVPSLAENELDEEVDSSVGRKAFITWVSDPTRQGQQPEFLSPQQSPFPFQLLSTPIPGHTSDLTSLIVKSNIDGTVFELGGDISGSSQPPQWKHTATFPALAFVLASKRDTRFTHHIPGQCVFAFESGSNNRGGNVYIYYPAGPKALTAKQSILKINDGRGGALMGIGSFTDNHGKAVIACLTEGELTLIRGL</sequence>
<dbReference type="PROSITE" id="PS51203">
    <property type="entry name" value="CS"/>
    <property type="match status" value="1"/>
</dbReference>
<keyword evidence="4" id="KW-0963">Cytoplasm</keyword>
<evidence type="ECO:0000256" key="2">
    <source>
        <dbReference type="ARBA" id="ARBA00004496"/>
    </source>
</evidence>
<dbReference type="GO" id="GO:0005737">
    <property type="term" value="C:cytoplasm"/>
    <property type="evidence" value="ECO:0007669"/>
    <property type="project" value="UniProtKB-SubCell"/>
</dbReference>
<evidence type="ECO:0000259" key="6">
    <source>
        <dbReference type="PROSITE" id="PS51203"/>
    </source>
</evidence>